<dbReference type="EMBL" id="CACVKT020004860">
    <property type="protein sequence ID" value="CAC5391913.1"/>
    <property type="molecule type" value="Genomic_DNA"/>
</dbReference>
<protein>
    <submittedName>
        <fullName evidence="1">Uncharacterized protein</fullName>
    </submittedName>
</protein>
<evidence type="ECO:0000313" key="2">
    <source>
        <dbReference type="Proteomes" id="UP000507470"/>
    </source>
</evidence>
<reference evidence="1 2" key="1">
    <citation type="submission" date="2020-06" db="EMBL/GenBank/DDBJ databases">
        <authorList>
            <person name="Li R."/>
            <person name="Bekaert M."/>
        </authorList>
    </citation>
    <scope>NUCLEOTIDE SEQUENCE [LARGE SCALE GENOMIC DNA]</scope>
    <source>
        <strain evidence="2">wild</strain>
    </source>
</reference>
<proteinExistence type="predicted"/>
<dbReference type="OrthoDB" id="6081420at2759"/>
<accession>A0A6J8C6E1</accession>
<keyword evidence="2" id="KW-1185">Reference proteome</keyword>
<dbReference type="AlphaFoldDB" id="A0A6J8C6E1"/>
<sequence>MVDYVKKQHFLTKLLTTKDFLGISTSRTNLNNKELQFVGYAVEDDVRNRGKQLIQQLDDVRHNLKTVTESLEKLSDVIEEECTWGGGMSDEMCSTVDIDEIQRSFQVIHDRNSPGKRSVPSMDPSLRQFLQDLLRKKEMIQRLKHILTYADNAVHEERKKSCQLNLGFHCQTQEYSAIADMFNFLGSGRSPGKRRRRSIQQILKTKQTL</sequence>
<dbReference type="Proteomes" id="UP000507470">
    <property type="component" value="Unassembled WGS sequence"/>
</dbReference>
<gene>
    <name evidence="1" type="ORF">MCOR_26889</name>
</gene>
<name>A0A6J8C6E1_MYTCO</name>
<evidence type="ECO:0000313" key="1">
    <source>
        <dbReference type="EMBL" id="CAC5391913.1"/>
    </source>
</evidence>
<organism evidence="1 2">
    <name type="scientific">Mytilus coruscus</name>
    <name type="common">Sea mussel</name>
    <dbReference type="NCBI Taxonomy" id="42192"/>
    <lineage>
        <taxon>Eukaryota</taxon>
        <taxon>Metazoa</taxon>
        <taxon>Spiralia</taxon>
        <taxon>Lophotrochozoa</taxon>
        <taxon>Mollusca</taxon>
        <taxon>Bivalvia</taxon>
        <taxon>Autobranchia</taxon>
        <taxon>Pteriomorphia</taxon>
        <taxon>Mytilida</taxon>
        <taxon>Mytiloidea</taxon>
        <taxon>Mytilidae</taxon>
        <taxon>Mytilinae</taxon>
        <taxon>Mytilus</taxon>
    </lineage>
</organism>